<dbReference type="STRING" id="381764.Fnod_1339"/>
<evidence type="ECO:0000256" key="6">
    <source>
        <dbReference type="ARBA" id="ARBA00022927"/>
    </source>
</evidence>
<evidence type="ECO:0000256" key="11">
    <source>
        <dbReference type="SAM" id="Phobius"/>
    </source>
</evidence>
<dbReference type="AlphaFoldDB" id="A7HMQ3"/>
<keyword evidence="9 11" id="KW-0472">Membrane</keyword>
<proteinExistence type="inferred from homology"/>
<keyword evidence="4" id="KW-1003">Cell membrane</keyword>
<evidence type="ECO:0000313" key="12">
    <source>
        <dbReference type="EMBL" id="ABS61186.1"/>
    </source>
</evidence>
<evidence type="ECO:0000256" key="3">
    <source>
        <dbReference type="ARBA" id="ARBA00022448"/>
    </source>
</evidence>
<evidence type="ECO:0000256" key="2">
    <source>
        <dbReference type="ARBA" id="ARBA00006742"/>
    </source>
</evidence>
<dbReference type="HOGENOM" id="CLU_116157_2_0_0"/>
<evidence type="ECO:0000256" key="4">
    <source>
        <dbReference type="ARBA" id="ARBA00022475"/>
    </source>
</evidence>
<gene>
    <name evidence="12" type="ordered locus">Fnod_1339</name>
</gene>
<dbReference type="Proteomes" id="UP000002415">
    <property type="component" value="Chromosome"/>
</dbReference>
<dbReference type="PRINTS" id="PR01853">
    <property type="entry name" value="YAJCTRNLCASE"/>
</dbReference>
<dbReference type="GO" id="GO:0015031">
    <property type="term" value="P:protein transport"/>
    <property type="evidence" value="ECO:0007669"/>
    <property type="project" value="UniProtKB-KW"/>
</dbReference>
<name>A7HMQ3_FERNB</name>
<dbReference type="NCBIfam" id="TIGR00739">
    <property type="entry name" value="yajC"/>
    <property type="match status" value="1"/>
</dbReference>
<keyword evidence="8" id="KW-0811">Translocation</keyword>
<dbReference type="SMART" id="SM01323">
    <property type="entry name" value="YajC"/>
    <property type="match status" value="1"/>
</dbReference>
<dbReference type="EMBL" id="CP000771">
    <property type="protein sequence ID" value="ABS61186.1"/>
    <property type="molecule type" value="Genomic_DNA"/>
</dbReference>
<dbReference type="KEGG" id="fno:Fnod_1339"/>
<reference evidence="12 13" key="1">
    <citation type="submission" date="2007-07" db="EMBL/GenBank/DDBJ databases">
        <title>Complete sequence of Fervidobacterium nodosum Rt17-B1.</title>
        <authorList>
            <consortium name="US DOE Joint Genome Institute"/>
            <person name="Copeland A."/>
            <person name="Lucas S."/>
            <person name="Lapidus A."/>
            <person name="Barry K."/>
            <person name="Glavina del Rio T."/>
            <person name="Dalin E."/>
            <person name="Tice H."/>
            <person name="Pitluck S."/>
            <person name="Saunders E."/>
            <person name="Brettin T."/>
            <person name="Bruce D."/>
            <person name="Detter J.C."/>
            <person name="Han C."/>
            <person name="Schmutz J."/>
            <person name="Larimer F."/>
            <person name="Land M."/>
            <person name="Hauser L."/>
            <person name="Kyrpides N."/>
            <person name="Mikhailova N."/>
            <person name="Nelson K."/>
            <person name="Gogarten J.P."/>
            <person name="Noll K."/>
            <person name="Richardson P."/>
        </authorList>
    </citation>
    <scope>NUCLEOTIDE SEQUENCE [LARGE SCALE GENOMIC DNA]</scope>
    <source>
        <strain evidence="13">ATCC 35602 / DSM 5306 / Rt17-B1</strain>
    </source>
</reference>
<feature type="coiled-coil region" evidence="10">
    <location>
        <begin position="101"/>
        <end position="129"/>
    </location>
</feature>
<dbReference type="GO" id="GO:0005886">
    <property type="term" value="C:plasma membrane"/>
    <property type="evidence" value="ECO:0007669"/>
    <property type="project" value="UniProtKB-SubCell"/>
</dbReference>
<evidence type="ECO:0000256" key="10">
    <source>
        <dbReference type="SAM" id="Coils"/>
    </source>
</evidence>
<keyword evidence="3" id="KW-0813">Transport</keyword>
<dbReference type="PANTHER" id="PTHR33909:SF1">
    <property type="entry name" value="SEC TRANSLOCON ACCESSORY COMPLEX SUBUNIT YAJC"/>
    <property type="match status" value="1"/>
</dbReference>
<evidence type="ECO:0000256" key="7">
    <source>
        <dbReference type="ARBA" id="ARBA00022989"/>
    </source>
</evidence>
<protein>
    <submittedName>
        <fullName evidence="12">Preprotein translocase, YajC subunit</fullName>
    </submittedName>
</protein>
<evidence type="ECO:0000256" key="5">
    <source>
        <dbReference type="ARBA" id="ARBA00022692"/>
    </source>
</evidence>
<comment type="similarity">
    <text evidence="2">Belongs to the YajC family.</text>
</comment>
<evidence type="ECO:0000256" key="1">
    <source>
        <dbReference type="ARBA" id="ARBA00004162"/>
    </source>
</evidence>
<dbReference type="eggNOG" id="COG1862">
    <property type="taxonomic scope" value="Bacteria"/>
</dbReference>
<sequence>MRMIFAGAPDAGATTGTTATSTSGAGALMQMLIMLLIFFAMMYFLVILPQRRREKEFKQMVESLKRGDTIITTGGIVGKIIDIKKDTIKVKSANSTELEIHKAYIAKVIKEKEEVKEEENDNSKENSKE</sequence>
<reference evidence="12 13" key="2">
    <citation type="journal article" date="2009" name="Proc. Natl. Acad. Sci. U.S.A.">
        <title>On the chimeric nature, thermophilic origin, and phylogenetic placement of the Thermotogales.</title>
        <authorList>
            <person name="Zhaxybayeva O."/>
            <person name="Swithers K.S."/>
            <person name="Lapierre P."/>
            <person name="Fournier G.P."/>
            <person name="Bickhart D.M."/>
            <person name="DeBoy R.T."/>
            <person name="Nelson K.E."/>
            <person name="Nesbo C.L."/>
            <person name="Doolittle W.F."/>
            <person name="Gogarten J.P."/>
            <person name="Noll K.M."/>
        </authorList>
    </citation>
    <scope>NUCLEOTIDE SEQUENCE [LARGE SCALE GENOMIC DNA]</scope>
    <source>
        <strain evidence="13">ATCC 35602 / DSM 5306 / Rt17-B1</strain>
    </source>
</reference>
<accession>A7HMQ3</accession>
<dbReference type="Pfam" id="PF02699">
    <property type="entry name" value="YajC"/>
    <property type="match status" value="1"/>
</dbReference>
<keyword evidence="5 11" id="KW-0812">Transmembrane</keyword>
<dbReference type="RefSeq" id="WP_011994495.1">
    <property type="nucleotide sequence ID" value="NC_009718.1"/>
</dbReference>
<comment type="subcellular location">
    <subcellularLocation>
        <location evidence="1">Cell membrane</location>
        <topology evidence="1">Single-pass membrane protein</topology>
    </subcellularLocation>
</comment>
<dbReference type="InterPro" id="IPR003849">
    <property type="entry name" value="Preprotein_translocase_YajC"/>
</dbReference>
<organism evidence="12 13">
    <name type="scientific">Fervidobacterium nodosum (strain ATCC 35602 / DSM 5306 / Rt17-B1)</name>
    <dbReference type="NCBI Taxonomy" id="381764"/>
    <lineage>
        <taxon>Bacteria</taxon>
        <taxon>Thermotogati</taxon>
        <taxon>Thermotogota</taxon>
        <taxon>Thermotogae</taxon>
        <taxon>Thermotogales</taxon>
        <taxon>Fervidobacteriaceae</taxon>
        <taxon>Fervidobacterium</taxon>
    </lineage>
</organism>
<evidence type="ECO:0000256" key="8">
    <source>
        <dbReference type="ARBA" id="ARBA00023010"/>
    </source>
</evidence>
<keyword evidence="7 11" id="KW-1133">Transmembrane helix</keyword>
<keyword evidence="13" id="KW-1185">Reference proteome</keyword>
<evidence type="ECO:0000256" key="9">
    <source>
        <dbReference type="ARBA" id="ARBA00023136"/>
    </source>
</evidence>
<dbReference type="PANTHER" id="PTHR33909">
    <property type="entry name" value="SEC TRANSLOCON ACCESSORY COMPLEX SUBUNIT YAJC"/>
    <property type="match status" value="1"/>
</dbReference>
<keyword evidence="6" id="KW-0653">Protein transport</keyword>
<evidence type="ECO:0000313" key="13">
    <source>
        <dbReference type="Proteomes" id="UP000002415"/>
    </source>
</evidence>
<keyword evidence="10" id="KW-0175">Coiled coil</keyword>
<feature type="transmembrane region" description="Helical" evidence="11">
    <location>
        <begin position="27"/>
        <end position="48"/>
    </location>
</feature>